<reference evidence="1" key="1">
    <citation type="submission" date="2020-11" db="EMBL/GenBank/DDBJ databases">
        <title>Genome of Flavobacterium soyangense.</title>
        <authorList>
            <person name="Liu Q."/>
            <person name="Xin Y.-H."/>
        </authorList>
    </citation>
    <scope>NUCLEOTIDE SEQUENCE</scope>
    <source>
        <strain evidence="1">CGMCC 1.13493</strain>
    </source>
</reference>
<sequence length="173" mass="20004">MKTFIIILILGFTTSSYSQKQTKEGRMDIINLPEIVIKKAGADFSVYVPDKNPDPTVRKLQEKFVAYDLGKDYEGNESYLLTMYIKNGSLAATYNEKGKLTRVVENYKNVALPSDVIYSIYKKYPEWTIVNDKFLYTQTEGDIIKKQYNVKIKRNKDVRKLVVRPNGEIVKEL</sequence>
<dbReference type="Gene3D" id="3.10.450.360">
    <property type="match status" value="1"/>
</dbReference>
<proteinExistence type="predicted"/>
<protein>
    <recommendedName>
        <fullName evidence="3">Nicotinate-nucleotide adenylyltransferase</fullName>
    </recommendedName>
</protein>
<dbReference type="AlphaFoldDB" id="A0A930XW99"/>
<comment type="caution">
    <text evidence="1">The sequence shown here is derived from an EMBL/GenBank/DDBJ whole genome shotgun (WGS) entry which is preliminary data.</text>
</comment>
<gene>
    <name evidence="1" type="ORF">IR213_11215</name>
</gene>
<name>A0A930XW99_9FLAO</name>
<dbReference type="EMBL" id="JADHEC010000025">
    <property type="protein sequence ID" value="MBF2709156.1"/>
    <property type="molecule type" value="Genomic_DNA"/>
</dbReference>
<accession>A0A930XW99</accession>
<evidence type="ECO:0008006" key="3">
    <source>
        <dbReference type="Google" id="ProtNLM"/>
    </source>
</evidence>
<dbReference type="Proteomes" id="UP000646211">
    <property type="component" value="Unassembled WGS sequence"/>
</dbReference>
<dbReference type="SUPFAM" id="SSF160574">
    <property type="entry name" value="BT0923-like"/>
    <property type="match status" value="1"/>
</dbReference>
<keyword evidence="2" id="KW-1185">Reference proteome</keyword>
<organism evidence="1 2">
    <name type="scientific">Flavobacterium soyangense</name>
    <dbReference type="NCBI Taxonomy" id="2023265"/>
    <lineage>
        <taxon>Bacteria</taxon>
        <taxon>Pseudomonadati</taxon>
        <taxon>Bacteroidota</taxon>
        <taxon>Flavobacteriia</taxon>
        <taxon>Flavobacteriales</taxon>
        <taxon>Flavobacteriaceae</taxon>
        <taxon>Flavobacterium</taxon>
    </lineage>
</organism>
<evidence type="ECO:0000313" key="2">
    <source>
        <dbReference type="Proteomes" id="UP000646211"/>
    </source>
</evidence>
<evidence type="ECO:0000313" key="1">
    <source>
        <dbReference type="EMBL" id="MBF2709156.1"/>
    </source>
</evidence>
<dbReference type="RefSeq" id="WP_194312409.1">
    <property type="nucleotide sequence ID" value="NZ_JADHEC010000025.1"/>
</dbReference>